<name>A0A288QXQ1_9LACO</name>
<dbReference type="KEGG" id="wso:WSWS_01330"/>
<dbReference type="InterPro" id="IPR021351">
    <property type="entry name" value="DUF2969"/>
</dbReference>
<sequence>MASRNKAIDVEINDLGGNLSEVKINKVRLGTIDEAQKNIKVNFENKTAVTAKSFDEAVELLISEYNLHH</sequence>
<dbReference type="Proteomes" id="UP000254912">
    <property type="component" value="Unassembled WGS sequence"/>
</dbReference>
<organism evidence="1 2">
    <name type="scientific">Weissella soli</name>
    <dbReference type="NCBI Taxonomy" id="155866"/>
    <lineage>
        <taxon>Bacteria</taxon>
        <taxon>Bacillati</taxon>
        <taxon>Bacillota</taxon>
        <taxon>Bacilli</taxon>
        <taxon>Lactobacillales</taxon>
        <taxon>Lactobacillaceae</taxon>
        <taxon>Weissella</taxon>
    </lineage>
</organism>
<accession>A0A288QXQ1</accession>
<dbReference type="AlphaFoldDB" id="A0A288QXQ1"/>
<dbReference type="RefSeq" id="WP_070230521.1">
    <property type="nucleotide sequence ID" value="NZ_BJYO01000004.1"/>
</dbReference>
<reference evidence="1 2" key="1">
    <citation type="submission" date="2018-07" db="EMBL/GenBank/DDBJ databases">
        <title>Genomic Encyclopedia of Type Strains, Phase III (KMG-III): the genomes of soil and plant-associated and newly described type strains.</title>
        <authorList>
            <person name="Whitman W."/>
        </authorList>
    </citation>
    <scope>NUCLEOTIDE SEQUENCE [LARGE SCALE GENOMIC DNA]</scope>
    <source>
        <strain evidence="1 2">CECT 7031</strain>
    </source>
</reference>
<dbReference type="GeneID" id="94546516"/>
<dbReference type="EMBL" id="QRAS01000003">
    <property type="protein sequence ID" value="RDL05324.1"/>
    <property type="molecule type" value="Genomic_DNA"/>
</dbReference>
<evidence type="ECO:0000313" key="2">
    <source>
        <dbReference type="Proteomes" id="UP000254912"/>
    </source>
</evidence>
<evidence type="ECO:0000313" key="1">
    <source>
        <dbReference type="EMBL" id="RDL05324.1"/>
    </source>
</evidence>
<keyword evidence="2" id="KW-1185">Reference proteome</keyword>
<gene>
    <name evidence="1" type="ORF">DFP99_1279</name>
</gene>
<protein>
    <submittedName>
        <fullName evidence="1">DUF2969 family protein</fullName>
    </submittedName>
</protein>
<dbReference type="Pfam" id="PF11184">
    <property type="entry name" value="DUF2969"/>
    <property type="match status" value="1"/>
</dbReference>
<dbReference type="OrthoDB" id="2147508at2"/>
<proteinExistence type="predicted"/>
<comment type="caution">
    <text evidence="1">The sequence shown here is derived from an EMBL/GenBank/DDBJ whole genome shotgun (WGS) entry which is preliminary data.</text>
</comment>